<organism evidence="1 2">
    <name type="scientific">Microbacterium sufflavum</name>
    <dbReference type="NCBI Taxonomy" id="2851649"/>
    <lineage>
        <taxon>Bacteria</taxon>
        <taxon>Bacillati</taxon>
        <taxon>Actinomycetota</taxon>
        <taxon>Actinomycetes</taxon>
        <taxon>Micrococcales</taxon>
        <taxon>Microbacteriaceae</taxon>
        <taxon>Microbacterium</taxon>
    </lineage>
</organism>
<protein>
    <submittedName>
        <fullName evidence="1">Uncharacterized protein</fullName>
    </submittedName>
</protein>
<evidence type="ECO:0000313" key="1">
    <source>
        <dbReference type="EMBL" id="UPL10854.1"/>
    </source>
</evidence>
<reference evidence="1 2" key="1">
    <citation type="submission" date="2021-06" db="EMBL/GenBank/DDBJ databases">
        <title>Genome-based taxonomic framework of Microbacterium strains isolated from marine environment, the description of four new species and reclassification of four preexisting species.</title>
        <authorList>
            <person name="Lee S.D."/>
            <person name="Kim S.-M."/>
            <person name="Byeon Y.-S."/>
            <person name="Yang H.L."/>
            <person name="Kim I.S."/>
        </authorList>
    </citation>
    <scope>NUCLEOTIDE SEQUENCE [LARGE SCALE GENOMIC DNA]</scope>
    <source>
        <strain evidence="1 2">SSW1-51</strain>
    </source>
</reference>
<keyword evidence="2" id="KW-1185">Reference proteome</keyword>
<evidence type="ECO:0000313" key="2">
    <source>
        <dbReference type="Proteomes" id="UP000831467"/>
    </source>
</evidence>
<accession>A0ABY4IE56</accession>
<gene>
    <name evidence="1" type="ORF">KV394_06940</name>
</gene>
<name>A0ABY4IE56_9MICO</name>
<dbReference type="EMBL" id="CP078076">
    <property type="protein sequence ID" value="UPL10854.1"/>
    <property type="molecule type" value="Genomic_DNA"/>
</dbReference>
<sequence>MFEHPYLTQQVTAHEQERIATAVEQRRRLIEHADQIVPRADGPVRRLLRRLVQRGVVSRAAVAERECRPCEPAVAR</sequence>
<proteinExistence type="predicted"/>
<dbReference type="RefSeq" id="WP_247982658.1">
    <property type="nucleotide sequence ID" value="NZ_CP078076.1"/>
</dbReference>
<dbReference type="Proteomes" id="UP000831467">
    <property type="component" value="Chromosome"/>
</dbReference>